<protein>
    <submittedName>
        <fullName evidence="2">Serine/threonine-protein phosphatase</fullName>
    </submittedName>
</protein>
<dbReference type="InterPro" id="IPR036457">
    <property type="entry name" value="PPM-type-like_dom_sf"/>
</dbReference>
<evidence type="ECO:0000313" key="3">
    <source>
        <dbReference type="Proteomes" id="UP000606193"/>
    </source>
</evidence>
<evidence type="ECO:0000313" key="2">
    <source>
        <dbReference type="EMBL" id="MBC8561058.1"/>
    </source>
</evidence>
<gene>
    <name evidence="2" type="ORF">H8704_00185</name>
</gene>
<dbReference type="Proteomes" id="UP000606193">
    <property type="component" value="Unassembled WGS sequence"/>
</dbReference>
<dbReference type="RefSeq" id="WP_249296843.1">
    <property type="nucleotide sequence ID" value="NZ_JACRSX010000001.1"/>
</dbReference>
<evidence type="ECO:0000259" key="1">
    <source>
        <dbReference type="PROSITE" id="PS51746"/>
    </source>
</evidence>
<dbReference type="SUPFAM" id="SSF81606">
    <property type="entry name" value="PP2C-like"/>
    <property type="match status" value="1"/>
</dbReference>
<dbReference type="Gene3D" id="3.60.40.10">
    <property type="entry name" value="PPM-type phosphatase domain"/>
    <property type="match status" value="1"/>
</dbReference>
<dbReference type="InterPro" id="IPR015655">
    <property type="entry name" value="PP2C"/>
</dbReference>
<dbReference type="PANTHER" id="PTHR47992">
    <property type="entry name" value="PROTEIN PHOSPHATASE"/>
    <property type="match status" value="1"/>
</dbReference>
<sequence>MILYAQVSCQGNREYNEDRVKICRKSGGYTFGLADGLGGHGHGDMAAELAVGAIASDRKEKEIREVLEDYFDQAQKNVLEKKNQDRQYLNMMTTMVAMEVCHHQIGWGHIGDSRLYYFQDRKYVSHTLDHSVPQILASRGEIKESDIRHHPDRNRLLRSLGSEWDQKPQCVDRVIEQTGRQQFLLCSDGFWEYIEEREMEQILQNSLTPGQWLKKMKKVILKNGHGYNMDNYSAVAVWSKSK</sequence>
<proteinExistence type="predicted"/>
<accession>A0ABR7MXI5</accession>
<organism evidence="2 3">
    <name type="scientific">Jutongia huaianensis</name>
    <dbReference type="NCBI Taxonomy" id="2763668"/>
    <lineage>
        <taxon>Bacteria</taxon>
        <taxon>Bacillati</taxon>
        <taxon>Bacillota</taxon>
        <taxon>Clostridia</taxon>
        <taxon>Lachnospirales</taxon>
        <taxon>Lachnospiraceae</taxon>
        <taxon>Jutongia</taxon>
    </lineage>
</organism>
<dbReference type="CDD" id="cd00143">
    <property type="entry name" value="PP2Cc"/>
    <property type="match status" value="1"/>
</dbReference>
<feature type="domain" description="PPM-type phosphatase" evidence="1">
    <location>
        <begin position="3"/>
        <end position="239"/>
    </location>
</feature>
<dbReference type="SMART" id="SM00332">
    <property type="entry name" value="PP2Cc"/>
    <property type="match status" value="1"/>
</dbReference>
<dbReference type="SMART" id="SM00331">
    <property type="entry name" value="PP2C_SIG"/>
    <property type="match status" value="1"/>
</dbReference>
<dbReference type="Pfam" id="PF13672">
    <property type="entry name" value="PP2C_2"/>
    <property type="match status" value="1"/>
</dbReference>
<dbReference type="EMBL" id="JACRSX010000001">
    <property type="protein sequence ID" value="MBC8561058.1"/>
    <property type="molecule type" value="Genomic_DNA"/>
</dbReference>
<reference evidence="2 3" key="1">
    <citation type="submission" date="2020-08" db="EMBL/GenBank/DDBJ databases">
        <title>Genome public.</title>
        <authorList>
            <person name="Liu C."/>
            <person name="Sun Q."/>
        </authorList>
    </citation>
    <scope>NUCLEOTIDE SEQUENCE [LARGE SCALE GENOMIC DNA]</scope>
    <source>
        <strain evidence="2 3">NSJ-37</strain>
    </source>
</reference>
<name>A0ABR7MXI5_9FIRM</name>
<dbReference type="InterPro" id="IPR001932">
    <property type="entry name" value="PPM-type_phosphatase-like_dom"/>
</dbReference>
<comment type="caution">
    <text evidence="2">The sequence shown here is derived from an EMBL/GenBank/DDBJ whole genome shotgun (WGS) entry which is preliminary data.</text>
</comment>
<dbReference type="PROSITE" id="PS51746">
    <property type="entry name" value="PPM_2"/>
    <property type="match status" value="1"/>
</dbReference>
<keyword evidence="3" id="KW-1185">Reference proteome</keyword>